<dbReference type="InterPro" id="IPR010917">
    <property type="entry name" value="TonB_rcpt_CS"/>
</dbReference>
<reference evidence="17" key="1">
    <citation type="journal article" date="2004" name="Environ. Microbiol.">
        <title>Different SAR86 subgroups harbour divergent proteorhodopsins.</title>
        <authorList>
            <person name="Sabehi G."/>
            <person name="Beja O."/>
            <person name="Suzuki M.T."/>
            <person name="Preston C.M."/>
            <person name="DeLong E.F."/>
        </authorList>
    </citation>
    <scope>NUCLEOTIDE SEQUENCE</scope>
</reference>
<proteinExistence type="inferred from homology"/>
<evidence type="ECO:0000256" key="4">
    <source>
        <dbReference type="ARBA" id="ARBA00022496"/>
    </source>
</evidence>
<keyword evidence="3 12" id="KW-1134">Transmembrane beta strand</keyword>
<evidence type="ECO:0000256" key="12">
    <source>
        <dbReference type="PROSITE-ProRule" id="PRU01360"/>
    </source>
</evidence>
<evidence type="ECO:0000256" key="11">
    <source>
        <dbReference type="ARBA" id="ARBA00023237"/>
    </source>
</evidence>
<dbReference type="GO" id="GO:0009279">
    <property type="term" value="C:cell outer membrane"/>
    <property type="evidence" value="ECO:0007669"/>
    <property type="project" value="UniProtKB-SubCell"/>
</dbReference>
<evidence type="ECO:0000256" key="6">
    <source>
        <dbReference type="ARBA" id="ARBA00022729"/>
    </source>
</evidence>
<dbReference type="PANTHER" id="PTHR32552:SF81">
    <property type="entry name" value="TONB-DEPENDENT OUTER MEMBRANE RECEPTOR"/>
    <property type="match status" value="1"/>
</dbReference>
<gene>
    <name evidence="17" type="ORF">eBACHOT4E07.54</name>
</gene>
<protein>
    <submittedName>
        <fullName evidence="17">Predicted TonB-dependent receptor protein</fullName>
    </submittedName>
</protein>
<dbReference type="InterPro" id="IPR000531">
    <property type="entry name" value="Beta-barrel_TonB"/>
</dbReference>
<dbReference type="PROSITE" id="PS52016">
    <property type="entry name" value="TONB_DEPENDENT_REC_3"/>
    <property type="match status" value="1"/>
</dbReference>
<keyword evidence="9 14" id="KW-0798">TonB box</keyword>
<evidence type="ECO:0000256" key="8">
    <source>
        <dbReference type="ARBA" id="ARBA00023065"/>
    </source>
</evidence>
<dbReference type="PANTHER" id="PTHR32552">
    <property type="entry name" value="FERRICHROME IRON RECEPTOR-RELATED"/>
    <property type="match status" value="1"/>
</dbReference>
<evidence type="ECO:0000256" key="7">
    <source>
        <dbReference type="ARBA" id="ARBA00023004"/>
    </source>
</evidence>
<dbReference type="InterPro" id="IPR012910">
    <property type="entry name" value="Plug_dom"/>
</dbReference>
<keyword evidence="5 12" id="KW-0812">Transmembrane</keyword>
<dbReference type="SUPFAM" id="SSF56935">
    <property type="entry name" value="Porins"/>
    <property type="match status" value="1"/>
</dbReference>
<keyword evidence="11 12" id="KW-0998">Cell outer membrane</keyword>
<name>Q6IVN3_9GAMM</name>
<evidence type="ECO:0000313" key="17">
    <source>
        <dbReference type="EMBL" id="AAT38615.1"/>
    </source>
</evidence>
<evidence type="ECO:0000259" key="16">
    <source>
        <dbReference type="Pfam" id="PF07715"/>
    </source>
</evidence>
<dbReference type="Pfam" id="PF00593">
    <property type="entry name" value="TonB_dep_Rec_b-barrel"/>
    <property type="match status" value="1"/>
</dbReference>
<dbReference type="PROSITE" id="PS01156">
    <property type="entry name" value="TONB_DEPENDENT_REC_2"/>
    <property type="match status" value="1"/>
</dbReference>
<keyword evidence="17" id="KW-0675">Receptor</keyword>
<evidence type="ECO:0000256" key="9">
    <source>
        <dbReference type="ARBA" id="ARBA00023077"/>
    </source>
</evidence>
<feature type="short sequence motif" description="TonB C-terminal box" evidence="13">
    <location>
        <begin position="682"/>
        <end position="699"/>
    </location>
</feature>
<evidence type="ECO:0000256" key="14">
    <source>
        <dbReference type="RuleBase" id="RU003357"/>
    </source>
</evidence>
<evidence type="ECO:0000256" key="13">
    <source>
        <dbReference type="PROSITE-ProRule" id="PRU10144"/>
    </source>
</evidence>
<evidence type="ECO:0000256" key="1">
    <source>
        <dbReference type="ARBA" id="ARBA00004571"/>
    </source>
</evidence>
<dbReference type="AlphaFoldDB" id="Q6IVN3"/>
<dbReference type="GO" id="GO:0006826">
    <property type="term" value="P:iron ion transport"/>
    <property type="evidence" value="ECO:0007669"/>
    <property type="project" value="UniProtKB-KW"/>
</dbReference>
<comment type="subcellular location">
    <subcellularLocation>
        <location evidence="1 12">Cell outer membrane</location>
        <topology evidence="1 12">Multi-pass membrane protein</topology>
    </subcellularLocation>
</comment>
<evidence type="ECO:0000256" key="2">
    <source>
        <dbReference type="ARBA" id="ARBA00022448"/>
    </source>
</evidence>
<keyword evidence="2 12" id="KW-0813">Transport</keyword>
<organism evidence="17">
    <name type="scientific">uncultured gamma proteobacterium eBACHOT4E07</name>
    <dbReference type="NCBI Taxonomy" id="279908"/>
    <lineage>
        <taxon>Bacteria</taxon>
        <taxon>Pseudomonadati</taxon>
        <taxon>Pseudomonadota</taxon>
        <taxon>Gammaproteobacteria</taxon>
        <taxon>SAR86 cluster</taxon>
        <taxon>environmental samples</taxon>
    </lineage>
</organism>
<dbReference type="Pfam" id="PF07715">
    <property type="entry name" value="Plug"/>
    <property type="match status" value="1"/>
</dbReference>
<dbReference type="EMBL" id="AY619685">
    <property type="protein sequence ID" value="AAT38615.1"/>
    <property type="molecule type" value="Genomic_DNA"/>
</dbReference>
<sequence length="699" mass="79985">MYIRKKILFIFPLLLSFTVFTQDIEEIIVKGEYREKSIIEEDSSILVIQSEKIKSQAIKHFQQLSYLVPNLNYAASDSRARYFQIRGIGERSGYQGTPNSSVGFLIDDIDYSGQGGIATLFDVDQVEVFRGPQGSRTGANALAGLIYIKTKDPTDKFEGTSELTLGDYGTQNIGVAFGGPLKNEKMKYRLVMRTDYADGFRKNIYLNKSDTSKKDELTLRYKLDWEIDETTNINFLVSKVDMDDPADIWTIDGSLNTLSDRPGMDSQITDSIGIKITKNFNNFDLQSLTSSTKTDVVFSYDADWGNSDSHFPYTYDYFSETLRKRDTFSQEIRFLSKNKDFSQSNPFEWVFGFDFSELDESNLTKDDGVYGDPSDPFGPYVSESSISRNYKSENLSLFGNIDYFLTNKTKLAFGLRLENWDSKYKDSNNESFSPSDNMSGGKISLVKKNNNDSNIYFSIARGYKQGGFNLGLDATDNLVRQSLIYDPEYLTNYEFGISSNLKDSDLNYSFVIFFSERKDQQVLISRQVDPTDPNTFSYLTQNAAEGENYGIEITSNYLLRDDLYLFANLGFLKTKIKNWESRIDLEGRSQAHAPEHSYSIGGNLNLKNNLYLKLDINGKSSFYYSDSHDNQSKSYQLTNIIFGYSNSDFSADLWIRNIFNKYYSTRGFYFGNEAPNFIDTLYRRQGDPRNIGISLRYNF</sequence>
<keyword evidence="6" id="KW-0732">Signal</keyword>
<feature type="domain" description="TonB-dependent receptor-like beta-barrel" evidence="15">
    <location>
        <begin position="278"/>
        <end position="658"/>
    </location>
</feature>
<keyword evidence="4" id="KW-0410">Iron transport</keyword>
<feature type="domain" description="TonB-dependent receptor plug" evidence="16">
    <location>
        <begin position="40"/>
        <end position="144"/>
    </location>
</feature>
<dbReference type="InterPro" id="IPR039426">
    <property type="entry name" value="TonB-dep_rcpt-like"/>
</dbReference>
<evidence type="ECO:0000256" key="5">
    <source>
        <dbReference type="ARBA" id="ARBA00022692"/>
    </source>
</evidence>
<dbReference type="InterPro" id="IPR036942">
    <property type="entry name" value="Beta-barrel_TonB_sf"/>
</dbReference>
<accession>Q6IVN3</accession>
<evidence type="ECO:0000256" key="10">
    <source>
        <dbReference type="ARBA" id="ARBA00023136"/>
    </source>
</evidence>
<evidence type="ECO:0000256" key="3">
    <source>
        <dbReference type="ARBA" id="ARBA00022452"/>
    </source>
</evidence>
<comment type="similarity">
    <text evidence="12 14">Belongs to the TonB-dependent receptor family.</text>
</comment>
<evidence type="ECO:0000259" key="15">
    <source>
        <dbReference type="Pfam" id="PF00593"/>
    </source>
</evidence>
<keyword evidence="10 12" id="KW-0472">Membrane</keyword>
<keyword evidence="7" id="KW-0408">Iron</keyword>
<dbReference type="Gene3D" id="2.40.170.20">
    <property type="entry name" value="TonB-dependent receptor, beta-barrel domain"/>
    <property type="match status" value="1"/>
</dbReference>
<keyword evidence="8" id="KW-0406">Ion transport</keyword>